<reference evidence="1" key="1">
    <citation type="submission" date="2021-12" db="EMBL/GenBank/DDBJ databases">
        <authorList>
            <person name="Martin H S."/>
        </authorList>
    </citation>
    <scope>NUCLEOTIDE SEQUENCE</scope>
</reference>
<keyword evidence="2" id="KW-1185">Reference proteome</keyword>
<dbReference type="EMBL" id="OV170228">
    <property type="protein sequence ID" value="CAH0729422.1"/>
    <property type="molecule type" value="Genomic_DNA"/>
</dbReference>
<evidence type="ECO:0000313" key="2">
    <source>
        <dbReference type="Proteomes" id="UP000838878"/>
    </source>
</evidence>
<organism evidence="1 2">
    <name type="scientific">Brenthis ino</name>
    <name type="common">lesser marbled fritillary</name>
    <dbReference type="NCBI Taxonomy" id="405034"/>
    <lineage>
        <taxon>Eukaryota</taxon>
        <taxon>Metazoa</taxon>
        <taxon>Ecdysozoa</taxon>
        <taxon>Arthropoda</taxon>
        <taxon>Hexapoda</taxon>
        <taxon>Insecta</taxon>
        <taxon>Pterygota</taxon>
        <taxon>Neoptera</taxon>
        <taxon>Endopterygota</taxon>
        <taxon>Lepidoptera</taxon>
        <taxon>Glossata</taxon>
        <taxon>Ditrysia</taxon>
        <taxon>Papilionoidea</taxon>
        <taxon>Nymphalidae</taxon>
        <taxon>Heliconiinae</taxon>
        <taxon>Argynnini</taxon>
        <taxon>Brenthis</taxon>
    </lineage>
</organism>
<protein>
    <submittedName>
        <fullName evidence="1">Uncharacterized protein</fullName>
    </submittedName>
</protein>
<evidence type="ECO:0000313" key="1">
    <source>
        <dbReference type="EMBL" id="CAH0729422.1"/>
    </source>
</evidence>
<gene>
    <name evidence="1" type="ORF">BINO364_LOCUS14507</name>
</gene>
<feature type="non-terminal residue" evidence="1">
    <location>
        <position position="74"/>
    </location>
</feature>
<name>A0A8J9VCU6_9NEOP</name>
<proteinExistence type="predicted"/>
<dbReference type="AlphaFoldDB" id="A0A8J9VCU6"/>
<accession>A0A8J9VCU6</accession>
<dbReference type="Proteomes" id="UP000838878">
    <property type="component" value="Chromosome 8"/>
</dbReference>
<sequence length="74" mass="8429">METWDGSRPRYRALLTARRSAAASLHACTSLRAARLVSPPPCSVKHRHTRGHTIRDTSYTAVSFTTPRTRYFLR</sequence>